<sequence>MKYSIYIIAGLLLILWGVMVYGFKSPPRIVHLLIPLSGIIILLRILFNKKIIKTSKN</sequence>
<organism evidence="2 3">
    <name type="scientific">Maribellus comscasis</name>
    <dbReference type="NCBI Taxonomy" id="2681766"/>
    <lineage>
        <taxon>Bacteria</taxon>
        <taxon>Pseudomonadati</taxon>
        <taxon>Bacteroidota</taxon>
        <taxon>Bacteroidia</taxon>
        <taxon>Marinilabiliales</taxon>
        <taxon>Prolixibacteraceae</taxon>
        <taxon>Maribellus</taxon>
    </lineage>
</organism>
<keyword evidence="3" id="KW-1185">Reference proteome</keyword>
<protein>
    <recommendedName>
        <fullName evidence="4">Lmo0937 family membrane protein</fullName>
    </recommendedName>
</protein>
<evidence type="ECO:0008006" key="4">
    <source>
        <dbReference type="Google" id="ProtNLM"/>
    </source>
</evidence>
<dbReference type="KEGG" id="mcos:GM418_21320"/>
<dbReference type="AlphaFoldDB" id="A0A6I6JSS2"/>
<evidence type="ECO:0000256" key="1">
    <source>
        <dbReference type="SAM" id="Phobius"/>
    </source>
</evidence>
<proteinExistence type="predicted"/>
<gene>
    <name evidence="2" type="ORF">GM418_21320</name>
</gene>
<dbReference type="EMBL" id="CP046401">
    <property type="protein sequence ID" value="QGY46115.1"/>
    <property type="molecule type" value="Genomic_DNA"/>
</dbReference>
<keyword evidence="1" id="KW-0472">Membrane</keyword>
<accession>A0A6I6JSS2</accession>
<name>A0A6I6JSS2_9BACT</name>
<keyword evidence="1" id="KW-0812">Transmembrane</keyword>
<reference evidence="2 3" key="1">
    <citation type="submission" date="2019-11" db="EMBL/GenBank/DDBJ databases">
        <authorList>
            <person name="Zheng R.K."/>
            <person name="Sun C.M."/>
        </authorList>
    </citation>
    <scope>NUCLEOTIDE SEQUENCE [LARGE SCALE GENOMIC DNA]</scope>
    <source>
        <strain evidence="2 3">WC007</strain>
    </source>
</reference>
<keyword evidence="1" id="KW-1133">Transmembrane helix</keyword>
<evidence type="ECO:0000313" key="2">
    <source>
        <dbReference type="EMBL" id="QGY46115.1"/>
    </source>
</evidence>
<evidence type="ECO:0000313" key="3">
    <source>
        <dbReference type="Proteomes" id="UP000428260"/>
    </source>
</evidence>
<dbReference type="RefSeq" id="WP_158869253.1">
    <property type="nucleotide sequence ID" value="NZ_CP046401.1"/>
</dbReference>
<feature type="transmembrane region" description="Helical" evidence="1">
    <location>
        <begin position="29"/>
        <end position="47"/>
    </location>
</feature>
<dbReference type="Proteomes" id="UP000428260">
    <property type="component" value="Chromosome"/>
</dbReference>
<feature type="transmembrane region" description="Helical" evidence="1">
    <location>
        <begin position="5"/>
        <end position="23"/>
    </location>
</feature>